<gene>
    <name evidence="1" type="ORF">Fcan01_10515</name>
</gene>
<proteinExistence type="predicted"/>
<dbReference type="AlphaFoldDB" id="A0A226ECL6"/>
<reference evidence="1 2" key="1">
    <citation type="submission" date="2015-12" db="EMBL/GenBank/DDBJ databases">
        <title>The genome of Folsomia candida.</title>
        <authorList>
            <person name="Faddeeva A."/>
            <person name="Derks M.F."/>
            <person name="Anvar Y."/>
            <person name="Smit S."/>
            <person name="Van Straalen N."/>
            <person name="Roelofs D."/>
        </authorList>
    </citation>
    <scope>NUCLEOTIDE SEQUENCE [LARGE SCALE GENOMIC DNA]</scope>
    <source>
        <strain evidence="1 2">VU population</strain>
        <tissue evidence="1">Whole body</tissue>
    </source>
</reference>
<accession>A0A226ECL6</accession>
<keyword evidence="2" id="KW-1185">Reference proteome</keyword>
<protein>
    <submittedName>
        <fullName evidence="1">Uncharacterized protein</fullName>
    </submittedName>
</protein>
<organism evidence="1 2">
    <name type="scientific">Folsomia candida</name>
    <name type="common">Springtail</name>
    <dbReference type="NCBI Taxonomy" id="158441"/>
    <lineage>
        <taxon>Eukaryota</taxon>
        <taxon>Metazoa</taxon>
        <taxon>Ecdysozoa</taxon>
        <taxon>Arthropoda</taxon>
        <taxon>Hexapoda</taxon>
        <taxon>Collembola</taxon>
        <taxon>Entomobryomorpha</taxon>
        <taxon>Isotomoidea</taxon>
        <taxon>Isotomidae</taxon>
        <taxon>Proisotominae</taxon>
        <taxon>Folsomia</taxon>
    </lineage>
</organism>
<evidence type="ECO:0000313" key="1">
    <source>
        <dbReference type="EMBL" id="OXA54436.1"/>
    </source>
</evidence>
<name>A0A226ECL6_FOLCA</name>
<evidence type="ECO:0000313" key="2">
    <source>
        <dbReference type="Proteomes" id="UP000198287"/>
    </source>
</evidence>
<comment type="caution">
    <text evidence="1">The sequence shown here is derived from an EMBL/GenBank/DDBJ whole genome shotgun (WGS) entry which is preliminary data.</text>
</comment>
<sequence length="339" mass="38314">MPRLKVGDSVQLFESEDCSGKVHLITKNPNYCEQQTLQSPRNQKANFWKCKVPPFRSVAGESFVPDNLSLDDEIETYTPKEERVTLLAIDNTDGADPIQASLIYQARFAHVQNNTNRVPIKKVIDSVNDKEIGYPAGVPIFKNLLQATLRNDWKATDIFGIWQGRTRTGKLDIPVGIKTVIVQIVGVCGKLKVYTNHFIKQDFYVDGTKFVSNVRNRFQVLQRNNWFNWLPSFVRSASPEDEHLMYELDYARNAKIMGSKYLAGEFSFDVTTFKDEIKVQLSPDENPGDVRIDKVNGKSVLFSGTDGNRQELEIQGPKAVSAKEDEKMVVISLCDLASL</sequence>
<dbReference type="Proteomes" id="UP000198287">
    <property type="component" value="Unassembled WGS sequence"/>
</dbReference>
<dbReference type="EMBL" id="LNIX01000005">
    <property type="protein sequence ID" value="OXA54436.1"/>
    <property type="molecule type" value="Genomic_DNA"/>
</dbReference>